<keyword evidence="6 10" id="KW-0472">Membrane</keyword>
<comment type="subcellular location">
    <subcellularLocation>
        <location evidence="1">Membrane</location>
        <topology evidence="1">Multi-pass membrane protein</topology>
    </subcellularLocation>
</comment>
<keyword evidence="2 8" id="KW-0813">Transport</keyword>
<dbReference type="GO" id="GO:0030322">
    <property type="term" value="P:stabilization of membrane potential"/>
    <property type="evidence" value="ECO:0007669"/>
    <property type="project" value="TreeGrafter"/>
</dbReference>
<dbReference type="GO" id="GO:0005886">
    <property type="term" value="C:plasma membrane"/>
    <property type="evidence" value="ECO:0007669"/>
    <property type="project" value="TreeGrafter"/>
</dbReference>
<sequence length="714" mass="80569">MTQPEGKKAKDRDPGSYYDQPEARVQNDDSRFDLSRWWLVSSVFPMIAGNLGPIASAFSICSLCQSWVQPSSSPTNMNEVNLIPDPAWLTALKAIQLFLALVSNMFLLLDMTRKVRFTIAEPITIIGWYISAICLVCLHAIASGPLLNSLGISADEKIWSQAFYYGIWSAILYFVAASILVITFWGSLHGHYEEDFNLSHSQRTLMLQTMAFLTFLLLGALLFSKLEDWNYLDGVYWANVTLFTIGFGDIAPTTVLAQALLMPYALIGITSLGLVINSIRSMIVERGSQRLDARAEEKSRLNTLRKLVRKGKGDMLTPLECGDSPANVSITELERRYLEFGLMRAIQKRASSRRKWTALIISAVSWLCLWLCGAVVFYRCEKTGQGWTYFDAVYFCFIAFTTIGYGDLVPKSNAGKSFFVFWSLIALPILTILISNAGDTVIRVINDVTIRVGSITLLPGRGGFGHNMKQLLHQLSCGYLYSVSEAEESFDLEKGTARPSGTPEPRVSKLKGRDGQSHDIDNSTSKTLASRTGSPGSSRSHAPRQFTPIQRLAATCNAKLENIPTGDDLHFLLISEIQTVAKTIRDDRHRRYTFQDWAWYMRLIGEDERDPDAHRAVRTKERTKSIKKIGSAGTKMLHRQPSVQRHDEDDEDQTERNQQPTRNNTSPLKWSWVGNQSPLLSRKEESEWILERLLERLRELLWETSRQHQENVAV</sequence>
<evidence type="ECO:0000259" key="11">
    <source>
        <dbReference type="Pfam" id="PF07885"/>
    </source>
</evidence>
<comment type="similarity">
    <text evidence="8">Belongs to the two pore domain potassium channel (TC 1.A.1.8) family.</text>
</comment>
<feature type="compositionally biased region" description="Polar residues" evidence="9">
    <location>
        <begin position="656"/>
        <end position="670"/>
    </location>
</feature>
<feature type="transmembrane region" description="Helical" evidence="10">
    <location>
        <begin position="418"/>
        <end position="438"/>
    </location>
</feature>
<feature type="region of interest" description="Disordered" evidence="9">
    <location>
        <begin position="1"/>
        <end position="22"/>
    </location>
</feature>
<evidence type="ECO:0000256" key="6">
    <source>
        <dbReference type="ARBA" id="ARBA00023136"/>
    </source>
</evidence>
<feature type="domain" description="Potassium channel" evidence="11">
    <location>
        <begin position="213"/>
        <end position="284"/>
    </location>
</feature>
<feature type="transmembrane region" description="Helical" evidence="10">
    <location>
        <begin position="123"/>
        <end position="142"/>
    </location>
</feature>
<keyword evidence="5 8" id="KW-0406">Ion transport</keyword>
<feature type="transmembrane region" description="Helical" evidence="10">
    <location>
        <begin position="255"/>
        <end position="276"/>
    </location>
</feature>
<dbReference type="SUPFAM" id="SSF81324">
    <property type="entry name" value="Voltage-gated potassium channels"/>
    <property type="match status" value="2"/>
</dbReference>
<evidence type="ECO:0000256" key="5">
    <source>
        <dbReference type="ARBA" id="ARBA00023065"/>
    </source>
</evidence>
<name>A0A014PIK5_9HYPO</name>
<dbReference type="OrthoDB" id="297496at2759"/>
<feature type="transmembrane region" description="Helical" evidence="10">
    <location>
        <begin position="162"/>
        <end position="185"/>
    </location>
</feature>
<comment type="caution">
    <text evidence="12">The sequence shown here is derived from an EMBL/GenBank/DDBJ whole genome shotgun (WGS) entry which is preliminary data.</text>
</comment>
<evidence type="ECO:0000256" key="9">
    <source>
        <dbReference type="SAM" id="MobiDB-lite"/>
    </source>
</evidence>
<accession>A0A014PIK5</accession>
<feature type="transmembrane region" description="Helical" evidence="10">
    <location>
        <begin position="205"/>
        <end position="223"/>
    </location>
</feature>
<dbReference type="GO" id="GO:0022841">
    <property type="term" value="F:potassium ion leak channel activity"/>
    <property type="evidence" value="ECO:0007669"/>
    <property type="project" value="TreeGrafter"/>
</dbReference>
<feature type="transmembrane region" description="Helical" evidence="10">
    <location>
        <begin position="356"/>
        <end position="377"/>
    </location>
</feature>
<feature type="transmembrane region" description="Helical" evidence="10">
    <location>
        <begin position="37"/>
        <end position="68"/>
    </location>
</feature>
<dbReference type="InterPro" id="IPR003280">
    <property type="entry name" value="2pore_dom_K_chnl"/>
</dbReference>
<evidence type="ECO:0000256" key="8">
    <source>
        <dbReference type="RuleBase" id="RU003857"/>
    </source>
</evidence>
<dbReference type="Gene3D" id="1.10.287.70">
    <property type="match status" value="2"/>
</dbReference>
<evidence type="ECO:0000256" key="2">
    <source>
        <dbReference type="ARBA" id="ARBA00022448"/>
    </source>
</evidence>
<evidence type="ECO:0000256" key="10">
    <source>
        <dbReference type="SAM" id="Phobius"/>
    </source>
</evidence>
<feature type="compositionally biased region" description="Polar residues" evidence="9">
    <location>
        <begin position="522"/>
        <end position="540"/>
    </location>
</feature>
<feature type="domain" description="Potassium channel" evidence="11">
    <location>
        <begin position="366"/>
        <end position="441"/>
    </location>
</feature>
<feature type="transmembrane region" description="Helical" evidence="10">
    <location>
        <begin position="389"/>
        <end position="406"/>
    </location>
</feature>
<dbReference type="InterPro" id="IPR013099">
    <property type="entry name" value="K_chnl_dom"/>
</dbReference>
<dbReference type="PANTHER" id="PTHR11003">
    <property type="entry name" value="POTASSIUM CHANNEL, SUBFAMILY K"/>
    <property type="match status" value="1"/>
</dbReference>
<evidence type="ECO:0000256" key="7">
    <source>
        <dbReference type="ARBA" id="ARBA00023303"/>
    </source>
</evidence>
<dbReference type="Proteomes" id="UP000030151">
    <property type="component" value="Unassembled WGS sequence"/>
</dbReference>
<gene>
    <name evidence="12" type="ORF">X797_011459</name>
</gene>
<dbReference type="HOGENOM" id="CLU_013394_0_0_1"/>
<evidence type="ECO:0000256" key="1">
    <source>
        <dbReference type="ARBA" id="ARBA00004141"/>
    </source>
</evidence>
<keyword evidence="4 10" id="KW-1133">Transmembrane helix</keyword>
<evidence type="ECO:0000313" key="12">
    <source>
        <dbReference type="EMBL" id="EXU95475.1"/>
    </source>
</evidence>
<reference evidence="12 13" key="1">
    <citation type="submission" date="2014-02" db="EMBL/GenBank/DDBJ databases">
        <title>The genome sequence of the entomopathogenic fungus Metarhizium robertsii ARSEF 2575.</title>
        <authorList>
            <person name="Giuliano Garisto Donzelli B."/>
            <person name="Roe B.A."/>
            <person name="Macmil S.L."/>
            <person name="Krasnoff S.B."/>
            <person name="Gibson D.M."/>
        </authorList>
    </citation>
    <scope>NUCLEOTIDE SEQUENCE [LARGE SCALE GENOMIC DNA]</scope>
    <source>
        <strain evidence="12 13">ARSEF 2575</strain>
    </source>
</reference>
<keyword evidence="3 8" id="KW-0812">Transmembrane</keyword>
<feature type="compositionally biased region" description="Basic and acidic residues" evidence="9">
    <location>
        <begin position="614"/>
        <end position="624"/>
    </location>
</feature>
<feature type="compositionally biased region" description="Basic and acidic residues" evidence="9">
    <location>
        <begin position="511"/>
        <end position="521"/>
    </location>
</feature>
<evidence type="ECO:0000256" key="4">
    <source>
        <dbReference type="ARBA" id="ARBA00022989"/>
    </source>
</evidence>
<feature type="region of interest" description="Disordered" evidence="9">
    <location>
        <begin position="492"/>
        <end position="545"/>
    </location>
</feature>
<dbReference type="eggNOG" id="KOG1418">
    <property type="taxonomic scope" value="Eukaryota"/>
</dbReference>
<dbReference type="PRINTS" id="PR01333">
    <property type="entry name" value="2POREKCHANEL"/>
</dbReference>
<feature type="compositionally biased region" description="Basic and acidic residues" evidence="9">
    <location>
        <begin position="1"/>
        <end position="14"/>
    </location>
</feature>
<evidence type="ECO:0000313" key="13">
    <source>
        <dbReference type="Proteomes" id="UP000030151"/>
    </source>
</evidence>
<protein>
    <submittedName>
        <fullName evidence="12">Ion channel</fullName>
    </submittedName>
</protein>
<dbReference type="AlphaFoldDB" id="A0A014PIK5"/>
<dbReference type="PANTHER" id="PTHR11003:SF342">
    <property type="entry name" value="OUTWARD-RECTIFIER POTASSIUM CHANNEL TOK1"/>
    <property type="match status" value="1"/>
</dbReference>
<organism evidence="12 13">
    <name type="scientific">Metarhizium robertsii</name>
    <dbReference type="NCBI Taxonomy" id="568076"/>
    <lineage>
        <taxon>Eukaryota</taxon>
        <taxon>Fungi</taxon>
        <taxon>Dikarya</taxon>
        <taxon>Ascomycota</taxon>
        <taxon>Pezizomycotina</taxon>
        <taxon>Sordariomycetes</taxon>
        <taxon>Hypocreomycetidae</taxon>
        <taxon>Hypocreales</taxon>
        <taxon>Clavicipitaceae</taxon>
        <taxon>Metarhizium</taxon>
    </lineage>
</organism>
<proteinExistence type="inferred from homology"/>
<dbReference type="GO" id="GO:0015271">
    <property type="term" value="F:outward rectifier potassium channel activity"/>
    <property type="evidence" value="ECO:0007669"/>
    <property type="project" value="TreeGrafter"/>
</dbReference>
<dbReference type="Pfam" id="PF07885">
    <property type="entry name" value="Ion_trans_2"/>
    <property type="match status" value="2"/>
</dbReference>
<feature type="transmembrane region" description="Helical" evidence="10">
    <location>
        <begin position="88"/>
        <end position="111"/>
    </location>
</feature>
<keyword evidence="7 8" id="KW-0407">Ion channel</keyword>
<feature type="region of interest" description="Disordered" evidence="9">
    <location>
        <begin position="614"/>
        <end position="670"/>
    </location>
</feature>
<dbReference type="EMBL" id="JELW01000079">
    <property type="protein sequence ID" value="EXU95475.1"/>
    <property type="molecule type" value="Genomic_DNA"/>
</dbReference>
<evidence type="ECO:0000256" key="3">
    <source>
        <dbReference type="ARBA" id="ARBA00022692"/>
    </source>
</evidence>